<sequence length="147" mass="15472">MATPSSLMSWSWVILSRETHATFLSEDVDLTLTFAAPSGVSVLRVSPRISPVVVHPSEKCKSAAVLAIDPSAGLVLLFSPLLPPYPGDCEDGVIPHFFVCDFVTPIGSHVYDPEGLVINNNELGVIAVPGGCQDCIARPGCIVGQAT</sequence>
<proteinExistence type="predicted"/>
<evidence type="ECO:0000313" key="2">
    <source>
        <dbReference type="Proteomes" id="UP000006038"/>
    </source>
</evidence>
<organism evidence="1">
    <name type="scientific">Oryza brachyantha</name>
    <name type="common">malo sina</name>
    <dbReference type="NCBI Taxonomy" id="4533"/>
    <lineage>
        <taxon>Eukaryota</taxon>
        <taxon>Viridiplantae</taxon>
        <taxon>Streptophyta</taxon>
        <taxon>Embryophyta</taxon>
        <taxon>Tracheophyta</taxon>
        <taxon>Spermatophyta</taxon>
        <taxon>Magnoliopsida</taxon>
        <taxon>Liliopsida</taxon>
        <taxon>Poales</taxon>
        <taxon>Poaceae</taxon>
        <taxon>BOP clade</taxon>
        <taxon>Oryzoideae</taxon>
        <taxon>Oryzeae</taxon>
        <taxon>Oryzinae</taxon>
        <taxon>Oryza</taxon>
    </lineage>
</organism>
<accession>J3KY52</accession>
<name>J3KY52_ORYBR</name>
<protein>
    <recommendedName>
        <fullName evidence="3">DUF1618 domain-containing protein</fullName>
    </recommendedName>
</protein>
<reference evidence="1" key="1">
    <citation type="journal article" date="2013" name="Nat. Commun.">
        <title>Whole-genome sequencing of Oryza brachyantha reveals mechanisms underlying Oryza genome evolution.</title>
        <authorList>
            <person name="Chen J."/>
            <person name="Huang Q."/>
            <person name="Gao D."/>
            <person name="Wang J."/>
            <person name="Lang Y."/>
            <person name="Liu T."/>
            <person name="Li B."/>
            <person name="Bai Z."/>
            <person name="Luis Goicoechea J."/>
            <person name="Liang C."/>
            <person name="Chen C."/>
            <person name="Zhang W."/>
            <person name="Sun S."/>
            <person name="Liao Y."/>
            <person name="Zhang X."/>
            <person name="Yang L."/>
            <person name="Song C."/>
            <person name="Wang M."/>
            <person name="Shi J."/>
            <person name="Liu G."/>
            <person name="Liu J."/>
            <person name="Zhou H."/>
            <person name="Zhou W."/>
            <person name="Yu Q."/>
            <person name="An N."/>
            <person name="Chen Y."/>
            <person name="Cai Q."/>
            <person name="Wang B."/>
            <person name="Liu B."/>
            <person name="Min J."/>
            <person name="Huang Y."/>
            <person name="Wu H."/>
            <person name="Li Z."/>
            <person name="Zhang Y."/>
            <person name="Yin Y."/>
            <person name="Song W."/>
            <person name="Jiang J."/>
            <person name="Jackson S.A."/>
            <person name="Wing R.A."/>
            <person name="Wang J."/>
            <person name="Chen M."/>
        </authorList>
    </citation>
    <scope>NUCLEOTIDE SEQUENCE [LARGE SCALE GENOMIC DNA]</scope>
    <source>
        <strain evidence="1">cv. IRGC 101232</strain>
    </source>
</reference>
<keyword evidence="2" id="KW-1185">Reference proteome</keyword>
<dbReference type="Proteomes" id="UP000006038">
    <property type="component" value="Chromosome 1"/>
</dbReference>
<evidence type="ECO:0000313" key="1">
    <source>
        <dbReference type="EnsemblPlants" id="OB01G19080.1"/>
    </source>
</evidence>
<reference evidence="1" key="2">
    <citation type="submission" date="2013-04" db="UniProtKB">
        <authorList>
            <consortium name="EnsemblPlants"/>
        </authorList>
    </citation>
    <scope>IDENTIFICATION</scope>
</reference>
<dbReference type="HOGENOM" id="CLU_1770907_0_0_1"/>
<dbReference type="AlphaFoldDB" id="J3KY52"/>
<dbReference type="EnsemblPlants" id="OB01G19080.1">
    <property type="protein sequence ID" value="OB01G19080.1"/>
    <property type="gene ID" value="OB01G19080"/>
</dbReference>
<evidence type="ECO:0008006" key="3">
    <source>
        <dbReference type="Google" id="ProtNLM"/>
    </source>
</evidence>
<dbReference type="Gramene" id="OB01G19080.1">
    <property type="protein sequence ID" value="OB01G19080.1"/>
    <property type="gene ID" value="OB01G19080"/>
</dbReference>